<name>A0ABX4E651_9BACI</name>
<evidence type="ECO:0000256" key="3">
    <source>
        <dbReference type="ARBA" id="ARBA00023163"/>
    </source>
</evidence>
<feature type="domain" description="SIS" evidence="5">
    <location>
        <begin position="137"/>
        <end position="277"/>
    </location>
</feature>
<dbReference type="EMBL" id="MWSK01000007">
    <property type="protein sequence ID" value="OXS75774.1"/>
    <property type="molecule type" value="Genomic_DNA"/>
</dbReference>
<keyword evidence="1" id="KW-0805">Transcription regulation</keyword>
<dbReference type="Proteomes" id="UP000215545">
    <property type="component" value="Unassembled WGS sequence"/>
</dbReference>
<protein>
    <recommendedName>
        <fullName evidence="8">Transcriptional regulator, RpiR family</fullName>
    </recommendedName>
</protein>
<reference evidence="7" key="1">
    <citation type="submission" date="2017-03" db="EMBL/GenBank/DDBJ databases">
        <title>Bacillus sp. V-88(T) DSM27956, whole genome shotgun sequencing project.</title>
        <authorList>
            <person name="Dastager S.G."/>
            <person name="Neurgaonkar P.S."/>
            <person name="Dharne M.S."/>
        </authorList>
    </citation>
    <scope>NUCLEOTIDE SEQUENCE [LARGE SCALE GENOMIC DNA]</scope>
    <source>
        <strain evidence="7">DSM 25145</strain>
    </source>
</reference>
<dbReference type="CDD" id="cd05013">
    <property type="entry name" value="SIS_RpiR"/>
    <property type="match status" value="1"/>
</dbReference>
<organism evidence="6 7">
    <name type="scientific">Domibacillus enclensis</name>
    <dbReference type="NCBI Taxonomy" id="1017273"/>
    <lineage>
        <taxon>Bacteria</taxon>
        <taxon>Bacillati</taxon>
        <taxon>Bacillota</taxon>
        <taxon>Bacilli</taxon>
        <taxon>Bacillales</taxon>
        <taxon>Bacillaceae</taxon>
        <taxon>Domibacillus</taxon>
    </lineage>
</organism>
<keyword evidence="2" id="KW-0238">DNA-binding</keyword>
<dbReference type="Gene3D" id="3.40.50.10490">
    <property type="entry name" value="Glucose-6-phosphate isomerase like protein, domain 1"/>
    <property type="match status" value="1"/>
</dbReference>
<dbReference type="PANTHER" id="PTHR30514">
    <property type="entry name" value="GLUCOKINASE"/>
    <property type="match status" value="1"/>
</dbReference>
<accession>A0ABX4E651</accession>
<dbReference type="InterPro" id="IPR000281">
    <property type="entry name" value="HTH_RpiR"/>
</dbReference>
<evidence type="ECO:0000259" key="4">
    <source>
        <dbReference type="PROSITE" id="PS51071"/>
    </source>
</evidence>
<dbReference type="InterPro" id="IPR009057">
    <property type="entry name" value="Homeodomain-like_sf"/>
</dbReference>
<dbReference type="InterPro" id="IPR036388">
    <property type="entry name" value="WH-like_DNA-bd_sf"/>
</dbReference>
<keyword evidence="3" id="KW-0804">Transcription</keyword>
<keyword evidence="7" id="KW-1185">Reference proteome</keyword>
<gene>
    <name evidence="6" type="ORF">B1B05_14690</name>
</gene>
<dbReference type="Gene3D" id="1.10.10.10">
    <property type="entry name" value="Winged helix-like DNA-binding domain superfamily/Winged helix DNA-binding domain"/>
    <property type="match status" value="1"/>
</dbReference>
<dbReference type="PROSITE" id="PS51071">
    <property type="entry name" value="HTH_RPIR"/>
    <property type="match status" value="1"/>
</dbReference>
<proteinExistence type="predicted"/>
<dbReference type="Pfam" id="PF01380">
    <property type="entry name" value="SIS"/>
    <property type="match status" value="1"/>
</dbReference>
<evidence type="ECO:0000256" key="1">
    <source>
        <dbReference type="ARBA" id="ARBA00023015"/>
    </source>
</evidence>
<dbReference type="InterPro" id="IPR035472">
    <property type="entry name" value="RpiR-like_SIS"/>
</dbReference>
<dbReference type="SUPFAM" id="SSF53697">
    <property type="entry name" value="SIS domain"/>
    <property type="match status" value="1"/>
</dbReference>
<dbReference type="InterPro" id="IPR001347">
    <property type="entry name" value="SIS_dom"/>
</dbReference>
<dbReference type="PROSITE" id="PS51464">
    <property type="entry name" value="SIS"/>
    <property type="match status" value="1"/>
</dbReference>
<evidence type="ECO:0000313" key="6">
    <source>
        <dbReference type="EMBL" id="OXS75774.1"/>
    </source>
</evidence>
<sequence length="289" mass="32333">MEKRAIFMEVNHVEPQQCLTRIQSFYPEFNDTEKKIADYILTAPEKIMNQTITQVAEDVGVASSTIFRFCQRMGFTGYQKLKIALASEIASPLRDMVQEKIQEQDNERAVTEKIFNTSIRTFQDTIQTMDFSLIKKAVNAMMAAEKVEFYGTGNSGIVALDAHHKFIGSGLSTNAYTDPYLQRRAASQLSEDDIAFIIIGSDAPDEALAVFEAAKAAGAKTIVMTNMMRSPMNKKADIMLRTISSGIESRTDDMYSRIVQMSLIDALYTNVMKARKPAGTLGKLKRLFD</sequence>
<evidence type="ECO:0000313" key="7">
    <source>
        <dbReference type="Proteomes" id="UP000215545"/>
    </source>
</evidence>
<dbReference type="PANTHER" id="PTHR30514:SF1">
    <property type="entry name" value="HTH-TYPE TRANSCRIPTIONAL REGULATOR HEXR-RELATED"/>
    <property type="match status" value="1"/>
</dbReference>
<evidence type="ECO:0000259" key="5">
    <source>
        <dbReference type="PROSITE" id="PS51464"/>
    </source>
</evidence>
<dbReference type="Pfam" id="PF01418">
    <property type="entry name" value="HTH_6"/>
    <property type="match status" value="1"/>
</dbReference>
<comment type="caution">
    <text evidence="6">The sequence shown here is derived from an EMBL/GenBank/DDBJ whole genome shotgun (WGS) entry which is preliminary data.</text>
</comment>
<evidence type="ECO:0008006" key="8">
    <source>
        <dbReference type="Google" id="ProtNLM"/>
    </source>
</evidence>
<evidence type="ECO:0000256" key="2">
    <source>
        <dbReference type="ARBA" id="ARBA00023125"/>
    </source>
</evidence>
<feature type="domain" description="HTH rpiR-type" evidence="4">
    <location>
        <begin position="16"/>
        <end position="92"/>
    </location>
</feature>
<dbReference type="SUPFAM" id="SSF46689">
    <property type="entry name" value="Homeodomain-like"/>
    <property type="match status" value="1"/>
</dbReference>
<dbReference type="InterPro" id="IPR047640">
    <property type="entry name" value="RpiR-like"/>
</dbReference>
<dbReference type="InterPro" id="IPR046348">
    <property type="entry name" value="SIS_dom_sf"/>
</dbReference>